<protein>
    <recommendedName>
        <fullName evidence="3">Purine nucleoside phosphorylase</fullName>
        <shortName evidence="3">PNP</shortName>
        <ecNumber evidence="3">2.4.2.1</ecNumber>
    </recommendedName>
</protein>
<sequence length="285" mass="30856">MAQKILGVIGGSGLYNMKDLKVEKEVAVDTPYGAPSDPVVLGELGGVKLAFLPRHGVGHRIPPSGINYRANIFAMKKLGVERIVSVSAVGSMKEEIAPGHIVLPDQFIDRTHQRVGTFFTDGIVGHVSLADPICDDMHGHVLEASQKAGAVVHPGGTYVCIEGPQFSTRAESNVYRSWGVEVIGMTNVTEAKLAREAGICYVTIALATDYDCWHIEEEPVTLEQVLEIMHKNVELAQAILKEVVARPVLDRDCACGEAATKAIVTDPAKIPEQRKRDLEPLFGKL</sequence>
<reference evidence="5 6" key="1">
    <citation type="submission" date="2022-09" db="EMBL/GenBank/DDBJ databases">
        <authorList>
            <person name="Kop L."/>
        </authorList>
    </citation>
    <scope>NUCLEOTIDE SEQUENCE [LARGE SCALE GENOMIC DNA]</scope>
    <source>
        <strain evidence="5 6">347</strain>
    </source>
</reference>
<feature type="binding site" evidence="3">
    <location>
        <begin position="87"/>
        <end position="88"/>
    </location>
    <ligand>
        <name>phosphate</name>
        <dbReference type="ChEBI" id="CHEBI:43474"/>
    </ligand>
</feature>
<dbReference type="NCBIfam" id="NF006599">
    <property type="entry name" value="PRK09136.1"/>
    <property type="match status" value="1"/>
</dbReference>
<dbReference type="NCBIfam" id="TIGR01694">
    <property type="entry name" value="MTAP"/>
    <property type="match status" value="1"/>
</dbReference>
<accession>A0ABN8W3K9</accession>
<keyword evidence="1 3" id="KW-0328">Glycosyltransferase</keyword>
<feature type="domain" description="Nucleoside phosphorylase" evidence="4">
    <location>
        <begin position="6"/>
        <end position="245"/>
    </location>
</feature>
<feature type="binding site" evidence="3">
    <location>
        <position position="185"/>
    </location>
    <ligand>
        <name>substrate</name>
    </ligand>
</feature>
<evidence type="ECO:0000313" key="6">
    <source>
        <dbReference type="Proteomes" id="UP001157733"/>
    </source>
</evidence>
<dbReference type="CDD" id="cd09010">
    <property type="entry name" value="MTAP_SsMTAPII_like_MTIP"/>
    <property type="match status" value="1"/>
</dbReference>
<gene>
    <name evidence="5" type="primary">mtnP</name>
    <name evidence="5" type="ORF">NSPWAT_1352</name>
</gene>
<evidence type="ECO:0000313" key="5">
    <source>
        <dbReference type="EMBL" id="CAI2718211.1"/>
    </source>
</evidence>
<keyword evidence="2 3" id="KW-0808">Transferase</keyword>
<dbReference type="RefSeq" id="WP_282011117.1">
    <property type="nucleotide sequence ID" value="NZ_OX336137.1"/>
</dbReference>
<dbReference type="EC" id="2.4.2.1" evidence="3"/>
<proteinExistence type="inferred from homology"/>
<comment type="miscellaneous">
    <text evidence="3">Although this enzyme belongs to the family of MTA phosphorylases based on sequence homology, it lacks several conserved amino acids in the substrate binding pocket that confer specificity towards MTA.</text>
</comment>
<organism evidence="5 6">
    <name type="scientific">Nitrospina watsonii</name>
    <dbReference type="NCBI Taxonomy" id="1323948"/>
    <lineage>
        <taxon>Bacteria</taxon>
        <taxon>Pseudomonadati</taxon>
        <taxon>Nitrospinota/Tectimicrobiota group</taxon>
        <taxon>Nitrospinota</taxon>
        <taxon>Nitrospinia</taxon>
        <taxon>Nitrospinales</taxon>
        <taxon>Nitrospinaceae</taxon>
        <taxon>Nitrospina</taxon>
    </lineage>
</organism>
<keyword evidence="6" id="KW-1185">Reference proteome</keyword>
<dbReference type="Gene3D" id="3.40.50.1580">
    <property type="entry name" value="Nucleoside phosphorylase domain"/>
    <property type="match status" value="1"/>
</dbReference>
<dbReference type="PROSITE" id="PS01240">
    <property type="entry name" value="PNP_MTAP_2"/>
    <property type="match status" value="1"/>
</dbReference>
<feature type="binding site" evidence="3">
    <location>
        <begin position="209"/>
        <end position="211"/>
    </location>
    <ligand>
        <name>substrate</name>
    </ligand>
</feature>
<comment type="pathway">
    <text evidence="3">Purine metabolism; purine nucleoside salvage.</text>
</comment>
<comment type="catalytic activity">
    <reaction evidence="3">
        <text>a purine D-ribonucleoside + phosphate = a purine nucleobase + alpha-D-ribose 1-phosphate</text>
        <dbReference type="Rhea" id="RHEA:19805"/>
        <dbReference type="ChEBI" id="CHEBI:26386"/>
        <dbReference type="ChEBI" id="CHEBI:43474"/>
        <dbReference type="ChEBI" id="CHEBI:57720"/>
        <dbReference type="ChEBI" id="CHEBI:142355"/>
        <dbReference type="EC" id="2.4.2.1"/>
    </reaction>
</comment>
<evidence type="ECO:0000259" key="4">
    <source>
        <dbReference type="Pfam" id="PF01048"/>
    </source>
</evidence>
<dbReference type="InterPro" id="IPR018099">
    <property type="entry name" value="Purine_phosphorylase-2_CS"/>
</dbReference>
<keyword evidence="3" id="KW-0660">Purine salvage</keyword>
<comment type="function">
    <text evidence="3">Purine nucleoside phosphorylase involved in purine salvage.</text>
</comment>
<dbReference type="SUPFAM" id="SSF53167">
    <property type="entry name" value="Purine and uridine phosphorylases"/>
    <property type="match status" value="1"/>
</dbReference>
<dbReference type="InterPro" id="IPR010044">
    <property type="entry name" value="MTAP"/>
</dbReference>
<feature type="binding site" evidence="3">
    <location>
        <position position="12"/>
    </location>
    <ligand>
        <name>phosphate</name>
        <dbReference type="ChEBI" id="CHEBI:43474"/>
    </ligand>
</feature>
<feature type="binding site" evidence="3">
    <location>
        <begin position="54"/>
        <end position="55"/>
    </location>
    <ligand>
        <name>phosphate</name>
        <dbReference type="ChEBI" id="CHEBI:43474"/>
    </ligand>
</feature>
<name>A0ABN8W3K9_9BACT</name>
<comment type="subunit">
    <text evidence="3">Homohexamer. Dimer of a homotrimer.</text>
</comment>
<dbReference type="Proteomes" id="UP001157733">
    <property type="component" value="Chromosome"/>
</dbReference>
<feature type="site" description="Important for substrate specificity" evidence="3">
    <location>
        <position position="222"/>
    </location>
</feature>
<feature type="binding site" evidence="3">
    <location>
        <position position="186"/>
    </location>
    <ligand>
        <name>phosphate</name>
        <dbReference type="ChEBI" id="CHEBI:43474"/>
    </ligand>
</feature>
<dbReference type="GO" id="GO:0017061">
    <property type="term" value="F:S-methyl-5-thioadenosine phosphorylase activity"/>
    <property type="evidence" value="ECO:0007669"/>
    <property type="project" value="UniProtKB-EC"/>
</dbReference>
<evidence type="ECO:0000256" key="2">
    <source>
        <dbReference type="ARBA" id="ARBA00022679"/>
    </source>
</evidence>
<feature type="site" description="Important for substrate specificity" evidence="3">
    <location>
        <position position="167"/>
    </location>
</feature>
<dbReference type="HAMAP" id="MF_01963">
    <property type="entry name" value="MTAP"/>
    <property type="match status" value="1"/>
</dbReference>
<dbReference type="InterPro" id="IPR035994">
    <property type="entry name" value="Nucleoside_phosphorylase_sf"/>
</dbReference>
<dbReference type="InterPro" id="IPR000845">
    <property type="entry name" value="Nucleoside_phosphorylase_d"/>
</dbReference>
<evidence type="ECO:0000256" key="1">
    <source>
        <dbReference type="ARBA" id="ARBA00022676"/>
    </source>
</evidence>
<evidence type="ECO:0000256" key="3">
    <source>
        <dbReference type="HAMAP-Rule" id="MF_01963"/>
    </source>
</evidence>
<dbReference type="Pfam" id="PF01048">
    <property type="entry name" value="PNP_UDP_1"/>
    <property type="match status" value="1"/>
</dbReference>
<dbReference type="EMBL" id="OX336137">
    <property type="protein sequence ID" value="CAI2718211.1"/>
    <property type="molecule type" value="Genomic_DNA"/>
</dbReference>
<dbReference type="PANTHER" id="PTHR42679">
    <property type="entry name" value="S-METHYL-5'-THIOADENOSINE PHOSPHORYLASE"/>
    <property type="match status" value="1"/>
</dbReference>
<dbReference type="PANTHER" id="PTHR42679:SF2">
    <property type="entry name" value="S-METHYL-5'-THIOADENOSINE PHOSPHORYLASE"/>
    <property type="match status" value="1"/>
</dbReference>
<comment type="similarity">
    <text evidence="3">Belongs to the PNP/MTAP phosphorylase family. MTAP subfamily.</text>
</comment>